<dbReference type="GO" id="GO:0032889">
    <property type="term" value="P:regulation of vacuole fusion, non-autophagic"/>
    <property type="evidence" value="ECO:0007669"/>
    <property type="project" value="TreeGrafter"/>
</dbReference>
<protein>
    <recommendedName>
        <fullName evidence="1">non-specific serine/threonine protein kinase</fullName>
        <ecNumber evidence="1">2.7.11.1</ecNumber>
    </recommendedName>
</protein>
<dbReference type="AlphaFoldDB" id="A0A9W7SJY0"/>
<dbReference type="PANTHER" id="PTHR45998:SF2">
    <property type="entry name" value="SERINE_THREONINE-PROTEIN KINASE 16"/>
    <property type="match status" value="1"/>
</dbReference>
<dbReference type="SUPFAM" id="SSF53474">
    <property type="entry name" value="alpha/beta-Hydrolases"/>
    <property type="match status" value="1"/>
</dbReference>
<dbReference type="Gene3D" id="3.40.50.1820">
    <property type="entry name" value="alpha/beta hydrolase"/>
    <property type="match status" value="1"/>
</dbReference>
<feature type="region of interest" description="Disordered" evidence="10">
    <location>
        <begin position="362"/>
        <end position="387"/>
    </location>
</feature>
<feature type="region of interest" description="Disordered" evidence="10">
    <location>
        <begin position="1028"/>
        <end position="1061"/>
    </location>
</feature>
<keyword evidence="5" id="KW-0418">Kinase</keyword>
<feature type="region of interest" description="Disordered" evidence="10">
    <location>
        <begin position="199"/>
        <end position="220"/>
    </location>
</feature>
<gene>
    <name evidence="12" type="ORF">Tdes44962_MAKER00939</name>
</gene>
<evidence type="ECO:0000256" key="5">
    <source>
        <dbReference type="ARBA" id="ARBA00022777"/>
    </source>
</evidence>
<evidence type="ECO:0000256" key="10">
    <source>
        <dbReference type="SAM" id="MobiDB-lite"/>
    </source>
</evidence>
<evidence type="ECO:0000256" key="7">
    <source>
        <dbReference type="ARBA" id="ARBA00047899"/>
    </source>
</evidence>
<evidence type="ECO:0000256" key="2">
    <source>
        <dbReference type="ARBA" id="ARBA00022527"/>
    </source>
</evidence>
<evidence type="ECO:0000256" key="8">
    <source>
        <dbReference type="ARBA" id="ARBA00048679"/>
    </source>
</evidence>
<dbReference type="GO" id="GO:0008236">
    <property type="term" value="F:serine-type peptidase activity"/>
    <property type="evidence" value="ECO:0007669"/>
    <property type="project" value="InterPro"/>
</dbReference>
<dbReference type="FunFam" id="1.10.510.10:FF:000550">
    <property type="entry name" value="Serine/threonine kinase 16"/>
    <property type="match status" value="1"/>
</dbReference>
<keyword evidence="2" id="KW-0723">Serine/threonine-protein kinase</keyword>
<dbReference type="InterPro" id="IPR052239">
    <property type="entry name" value="Ser/Thr-specific_kinases"/>
</dbReference>
<dbReference type="EC" id="2.7.11.1" evidence="1"/>
<evidence type="ECO:0000256" key="9">
    <source>
        <dbReference type="PROSITE-ProRule" id="PRU10141"/>
    </source>
</evidence>
<dbReference type="InterPro" id="IPR001375">
    <property type="entry name" value="Peptidase_S9_cat"/>
</dbReference>
<dbReference type="InterPro" id="IPR008271">
    <property type="entry name" value="Ser/Thr_kinase_AS"/>
</dbReference>
<evidence type="ECO:0000313" key="12">
    <source>
        <dbReference type="EMBL" id="KAH9815691.1"/>
    </source>
</evidence>
<feature type="compositionally biased region" description="Basic and acidic residues" evidence="10">
    <location>
        <begin position="1161"/>
        <end position="1170"/>
    </location>
</feature>
<dbReference type="InterPro" id="IPR017441">
    <property type="entry name" value="Protein_kinase_ATP_BS"/>
</dbReference>
<dbReference type="Pfam" id="PF00326">
    <property type="entry name" value="Peptidase_S9"/>
    <property type="match status" value="1"/>
</dbReference>
<dbReference type="SMART" id="SM00220">
    <property type="entry name" value="S_TKc"/>
    <property type="match status" value="1"/>
</dbReference>
<comment type="catalytic activity">
    <reaction evidence="7">
        <text>L-threonyl-[protein] + ATP = O-phospho-L-threonyl-[protein] + ADP + H(+)</text>
        <dbReference type="Rhea" id="RHEA:46608"/>
        <dbReference type="Rhea" id="RHEA-COMP:11060"/>
        <dbReference type="Rhea" id="RHEA-COMP:11605"/>
        <dbReference type="ChEBI" id="CHEBI:15378"/>
        <dbReference type="ChEBI" id="CHEBI:30013"/>
        <dbReference type="ChEBI" id="CHEBI:30616"/>
        <dbReference type="ChEBI" id="CHEBI:61977"/>
        <dbReference type="ChEBI" id="CHEBI:456216"/>
        <dbReference type="EC" id="2.7.11.1"/>
    </reaction>
</comment>
<dbReference type="GO" id="GO:0004674">
    <property type="term" value="F:protein serine/threonine kinase activity"/>
    <property type="evidence" value="ECO:0007669"/>
    <property type="project" value="UniProtKB-KW"/>
</dbReference>
<dbReference type="PROSITE" id="PS00108">
    <property type="entry name" value="PROTEIN_KINASE_ST"/>
    <property type="match status" value="1"/>
</dbReference>
<keyword evidence="3" id="KW-0808">Transferase</keyword>
<feature type="domain" description="Protein kinase" evidence="11">
    <location>
        <begin position="42"/>
        <end position="422"/>
    </location>
</feature>
<dbReference type="InterPro" id="IPR000719">
    <property type="entry name" value="Prot_kinase_dom"/>
</dbReference>
<dbReference type="SUPFAM" id="SSF82171">
    <property type="entry name" value="DPP6 N-terminal domain-like"/>
    <property type="match status" value="1"/>
</dbReference>
<dbReference type="InterPro" id="IPR029058">
    <property type="entry name" value="AB_hydrolase_fold"/>
</dbReference>
<comment type="catalytic activity">
    <reaction evidence="8">
        <text>L-seryl-[protein] + ATP = O-phospho-L-seryl-[protein] + ADP + H(+)</text>
        <dbReference type="Rhea" id="RHEA:17989"/>
        <dbReference type="Rhea" id="RHEA-COMP:9863"/>
        <dbReference type="Rhea" id="RHEA-COMP:11604"/>
        <dbReference type="ChEBI" id="CHEBI:15378"/>
        <dbReference type="ChEBI" id="CHEBI:29999"/>
        <dbReference type="ChEBI" id="CHEBI:30616"/>
        <dbReference type="ChEBI" id="CHEBI:83421"/>
        <dbReference type="ChEBI" id="CHEBI:456216"/>
        <dbReference type="EC" id="2.7.11.1"/>
    </reaction>
</comment>
<evidence type="ECO:0000259" key="11">
    <source>
        <dbReference type="PROSITE" id="PS50011"/>
    </source>
</evidence>
<evidence type="ECO:0000256" key="1">
    <source>
        <dbReference type="ARBA" id="ARBA00012513"/>
    </source>
</evidence>
<dbReference type="InterPro" id="IPR011009">
    <property type="entry name" value="Kinase-like_dom_sf"/>
</dbReference>
<reference evidence="12 13" key="2">
    <citation type="journal article" date="2021" name="Curr. Genet.">
        <title>Genetic response to nitrogen starvation in the aggressive Eucalyptus foliar pathogen Teratosphaeria destructans.</title>
        <authorList>
            <person name="Havenga M."/>
            <person name="Wingfield B.D."/>
            <person name="Wingfield M.J."/>
            <person name="Dreyer L.L."/>
            <person name="Roets F."/>
            <person name="Aylward J."/>
        </authorList>
    </citation>
    <scope>NUCLEOTIDE SEQUENCE [LARGE SCALE GENOMIC DNA]</scope>
    <source>
        <strain evidence="12">CMW44962</strain>
    </source>
</reference>
<accession>A0A9W7SJY0</accession>
<dbReference type="SUPFAM" id="SSF56112">
    <property type="entry name" value="Protein kinase-like (PK-like)"/>
    <property type="match status" value="2"/>
</dbReference>
<dbReference type="OrthoDB" id="416344at2759"/>
<keyword evidence="4 9" id="KW-0547">Nucleotide-binding</keyword>
<dbReference type="Pfam" id="PF00069">
    <property type="entry name" value="Pkinase"/>
    <property type="match status" value="2"/>
</dbReference>
<comment type="caution">
    <text evidence="12">The sequence shown here is derived from an EMBL/GenBank/DDBJ whole genome shotgun (WGS) entry which is preliminary data.</text>
</comment>
<dbReference type="PROSITE" id="PS00107">
    <property type="entry name" value="PROTEIN_KINASE_ATP"/>
    <property type="match status" value="1"/>
</dbReference>
<dbReference type="PANTHER" id="PTHR45998">
    <property type="entry name" value="SERINE/THREONINE-PROTEIN KINASE 16"/>
    <property type="match status" value="1"/>
</dbReference>
<dbReference type="Proteomes" id="UP001138500">
    <property type="component" value="Unassembled WGS sequence"/>
</dbReference>
<keyword evidence="6 9" id="KW-0067">ATP-binding</keyword>
<evidence type="ECO:0000256" key="6">
    <source>
        <dbReference type="ARBA" id="ARBA00022840"/>
    </source>
</evidence>
<organism evidence="12 13">
    <name type="scientific">Teratosphaeria destructans</name>
    <dbReference type="NCBI Taxonomy" id="418781"/>
    <lineage>
        <taxon>Eukaryota</taxon>
        <taxon>Fungi</taxon>
        <taxon>Dikarya</taxon>
        <taxon>Ascomycota</taxon>
        <taxon>Pezizomycotina</taxon>
        <taxon>Dothideomycetes</taxon>
        <taxon>Dothideomycetidae</taxon>
        <taxon>Mycosphaerellales</taxon>
        <taxon>Teratosphaeriaceae</taxon>
        <taxon>Teratosphaeria</taxon>
    </lineage>
</organism>
<evidence type="ECO:0000256" key="4">
    <source>
        <dbReference type="ARBA" id="ARBA00022741"/>
    </source>
</evidence>
<dbReference type="GO" id="GO:0005773">
    <property type="term" value="C:vacuole"/>
    <property type="evidence" value="ECO:0007669"/>
    <property type="project" value="GOC"/>
</dbReference>
<sequence>MNQQHNFLTTTSHYILDAFWQLSQICNCFPSNPTLKINGRSFKILRLLGEGGFSYVYLVQSPGDPTLYALKKIRCPFGEESVSQALKEVEAYSLFSPHPNIIHAIDHAVETERGGEAGMKTVYILLPYYRRGNLQDAINANLVNRARFPERRLMVLFLGVCQALKAMHQYQVNRGPGGEASRKKAKKVRIEAAVADGEAQAEVKANTGRRRRGDMDDEELDQEPLMENEVIAAQNGVPEGATRSYAHRDIKPGNIMINDTGTQPVLMDLGSIAPSPTPITSRALALQVQDQAAEHSTMPYRAPELFDVKTDTVVDTKVDIWSLGCTLYACLVGKSPFEARSEETGGSLSLCVLGGDWRFPDEGPAEAKRGKRRATGDLEAGAGKKEDAISEPVKEVVRACLEVEPAERPDVDGLIAMVEDVVARLPDEGDAAVENPDSDAAGVKGSQMVRMASTFTPSVMLSAPRRSTGVPNSSGSQVLYTTYTYDFDTHNTSRELRVLDVKANESHMLVNNHPITSPTWLNDDEFACLQENDDGSTDLYWTSVSKTLAGLRYGKGFYSTAKIPASAGDLKLVPLHDDHEEFGVVLTIPAAPDGSMWTTEKDRKETRSSARLYKNLYVRHWDSWTPRQKNVLWFAKLTRSGDEGRYKLGELVNAMKGTALESPIRPFGNTDNFDLSPAGITFVAKDPGLNPAVNTKTNVYFVPLDSWDQGDAAKPTQVHVPGFEGVKTSPVLSRTGTLAFLAMKTNGYESDRNHIFLVPNVSVARSGEALEASELTIDYDAWDRSAGQIHWTADGKDLLGFAEDVATSKVFKIDVEQADPHGSKITTVTTSGFAKAVVPLDDGRYFVSGSSLIDDSWWKILEPSSNTSTYTTVWADSNSGDGRKWGLNANQISSIWTPASNRKINEEIHSIVIKPSDFDEDKRYPVAYLIHGGPQASWADSWSTRWNLAVYAEQGYIVVAPNPTGSFGYGQAFTDAVRQNWGGDPYQDLVNVFDWVGEHLQYADNDRAVALGASFGGYMATTWAANSKPSSATTASSARRANSAPKNSTSPSTTSAAYDPSEHLSNWATPQLVIHSARDYRLPISEGLATFNVLQARGVESRFLTFPDETHWVLKPENALVWHKVVLNWVNGHVGLAAYSTEDEEGDEFFGGVKEEEEEKEEKGGKGAKK</sequence>
<dbReference type="GO" id="GO:0005794">
    <property type="term" value="C:Golgi apparatus"/>
    <property type="evidence" value="ECO:0007669"/>
    <property type="project" value="TreeGrafter"/>
</dbReference>
<dbReference type="GO" id="GO:0005524">
    <property type="term" value="F:ATP binding"/>
    <property type="evidence" value="ECO:0007669"/>
    <property type="project" value="UniProtKB-UniRule"/>
</dbReference>
<keyword evidence="13" id="KW-1185">Reference proteome</keyword>
<dbReference type="FunFam" id="3.30.200.20:FF:000374">
    <property type="entry name" value="Serine/threonine protein kinase"/>
    <property type="match status" value="1"/>
</dbReference>
<evidence type="ECO:0000313" key="13">
    <source>
        <dbReference type="Proteomes" id="UP001138500"/>
    </source>
</evidence>
<evidence type="ECO:0000256" key="3">
    <source>
        <dbReference type="ARBA" id="ARBA00022679"/>
    </source>
</evidence>
<dbReference type="GO" id="GO:0006624">
    <property type="term" value="P:vacuolar protein processing"/>
    <property type="evidence" value="ECO:0007669"/>
    <property type="project" value="TreeGrafter"/>
</dbReference>
<proteinExistence type="predicted"/>
<dbReference type="EMBL" id="RIBY02002422">
    <property type="protein sequence ID" value="KAH9815691.1"/>
    <property type="molecule type" value="Genomic_DNA"/>
</dbReference>
<feature type="compositionally biased region" description="Low complexity" evidence="10">
    <location>
        <begin position="1028"/>
        <end position="1048"/>
    </location>
</feature>
<feature type="binding site" evidence="9">
    <location>
        <position position="71"/>
    </location>
    <ligand>
        <name>ATP</name>
        <dbReference type="ChEBI" id="CHEBI:30616"/>
    </ligand>
</feature>
<name>A0A9W7SJY0_9PEZI</name>
<dbReference type="PROSITE" id="PS50011">
    <property type="entry name" value="PROTEIN_KINASE_DOM"/>
    <property type="match status" value="1"/>
</dbReference>
<dbReference type="Gene3D" id="1.10.510.10">
    <property type="entry name" value="Transferase(Phosphotransferase) domain 1"/>
    <property type="match status" value="2"/>
</dbReference>
<feature type="region of interest" description="Disordered" evidence="10">
    <location>
        <begin position="1144"/>
        <end position="1170"/>
    </location>
</feature>
<reference evidence="12 13" key="1">
    <citation type="journal article" date="2018" name="IMA Fungus">
        <title>IMA Genome-F 10: Nine draft genome sequences of Claviceps purpurea s.lat., including C. arundinis, C. humidiphila, and C. cf. spartinae, pseudomolecules for the pitch canker pathogen Fusarium circinatum, draft genome of Davidsoniella eucalypti, Grosmannia galeiformis, Quambalaria eucalypti, and Teratosphaeria destructans.</title>
        <authorList>
            <person name="Wingfield B.D."/>
            <person name="Liu M."/>
            <person name="Nguyen H.D."/>
            <person name="Lane F.A."/>
            <person name="Morgan S.W."/>
            <person name="De Vos L."/>
            <person name="Wilken P.M."/>
            <person name="Duong T.A."/>
            <person name="Aylward J."/>
            <person name="Coetzee M.P."/>
            <person name="Dadej K."/>
            <person name="De Beer Z.W."/>
            <person name="Findlay W."/>
            <person name="Havenga M."/>
            <person name="Kolarik M."/>
            <person name="Menzies J.G."/>
            <person name="Naidoo K."/>
            <person name="Pochopski O."/>
            <person name="Shoukouhi P."/>
            <person name="Santana Q.C."/>
            <person name="Seifert K.A."/>
            <person name="Soal N."/>
            <person name="Steenkamp E.T."/>
            <person name="Tatham C.T."/>
            <person name="van der Nest M.A."/>
            <person name="Wingfield M.J."/>
        </authorList>
    </citation>
    <scope>NUCLEOTIDE SEQUENCE [LARGE SCALE GENOMIC DNA]</scope>
    <source>
        <strain evidence="12">CMW44962</strain>
    </source>
</reference>